<gene>
    <name evidence="3" type="ORF">COU95_00620</name>
</gene>
<evidence type="ECO:0000313" key="4">
    <source>
        <dbReference type="Proteomes" id="UP000231474"/>
    </source>
</evidence>
<comment type="similarity">
    <text evidence="1">Belongs to the UPF0213 family.</text>
</comment>
<sequence>MNQVYWVYILKSLKDQKYYIGQTNNLEHRLAQHNSGKVRATKHRTPFVLVYKEKCYSTEEAIKREKFLKTHKGYNYLKRLGFY</sequence>
<reference evidence="4" key="1">
    <citation type="submission" date="2017-09" db="EMBL/GenBank/DDBJ databases">
        <title>Depth-based differentiation of microbial function through sediment-hosted aquifers and enrichment of novel symbionts in the deep terrestrial subsurface.</title>
        <authorList>
            <person name="Probst A.J."/>
            <person name="Ladd B."/>
            <person name="Jarett J.K."/>
            <person name="Geller-Mcgrath D.E."/>
            <person name="Sieber C.M.K."/>
            <person name="Emerson J.B."/>
            <person name="Anantharaman K."/>
            <person name="Thomas B.C."/>
            <person name="Malmstrom R."/>
            <person name="Stieglmeier M."/>
            <person name="Klingl A."/>
            <person name="Woyke T."/>
            <person name="Ryan C.M."/>
            <person name="Banfield J.F."/>
        </authorList>
    </citation>
    <scope>NUCLEOTIDE SEQUENCE [LARGE SCALE GENOMIC DNA]</scope>
</reference>
<dbReference type="EMBL" id="PFEK01000010">
    <property type="protein sequence ID" value="PJE67767.1"/>
    <property type="molecule type" value="Genomic_DNA"/>
</dbReference>
<comment type="caution">
    <text evidence="3">The sequence shown here is derived from an EMBL/GenBank/DDBJ whole genome shotgun (WGS) entry which is preliminary data.</text>
</comment>
<feature type="domain" description="GIY-YIG" evidence="2">
    <location>
        <begin position="3"/>
        <end position="80"/>
    </location>
</feature>
<dbReference type="Pfam" id="PF01541">
    <property type="entry name" value="GIY-YIG"/>
    <property type="match status" value="1"/>
</dbReference>
<dbReference type="PANTHER" id="PTHR34477">
    <property type="entry name" value="UPF0213 PROTEIN YHBQ"/>
    <property type="match status" value="1"/>
</dbReference>
<protein>
    <submittedName>
        <fullName evidence="3">Excinuclease ABC subunit C</fullName>
    </submittedName>
</protein>
<accession>A0A2M8L4H7</accession>
<evidence type="ECO:0000313" key="3">
    <source>
        <dbReference type="EMBL" id="PJE67767.1"/>
    </source>
</evidence>
<dbReference type="CDD" id="cd10449">
    <property type="entry name" value="GIY-YIG_SLX1_like"/>
    <property type="match status" value="1"/>
</dbReference>
<dbReference type="AlphaFoldDB" id="A0A2M8L4H7"/>
<dbReference type="InterPro" id="IPR000305">
    <property type="entry name" value="GIY-YIG_endonuc"/>
</dbReference>
<dbReference type="SUPFAM" id="SSF82771">
    <property type="entry name" value="GIY-YIG endonuclease"/>
    <property type="match status" value="1"/>
</dbReference>
<proteinExistence type="inferred from homology"/>
<dbReference type="Proteomes" id="UP000231474">
    <property type="component" value="Unassembled WGS sequence"/>
</dbReference>
<dbReference type="SMART" id="SM00465">
    <property type="entry name" value="GIYc"/>
    <property type="match status" value="1"/>
</dbReference>
<evidence type="ECO:0000256" key="1">
    <source>
        <dbReference type="ARBA" id="ARBA00007435"/>
    </source>
</evidence>
<evidence type="ECO:0000259" key="2">
    <source>
        <dbReference type="PROSITE" id="PS50164"/>
    </source>
</evidence>
<dbReference type="Gene3D" id="3.40.1440.10">
    <property type="entry name" value="GIY-YIG endonuclease"/>
    <property type="match status" value="1"/>
</dbReference>
<name>A0A2M8L4H7_9BACT</name>
<organism evidence="3 4">
    <name type="scientific">Candidatus Shapirobacteria bacterium CG10_big_fil_rev_8_21_14_0_10_40_9</name>
    <dbReference type="NCBI Taxonomy" id="1974888"/>
    <lineage>
        <taxon>Bacteria</taxon>
        <taxon>Candidatus Shapironibacteriota</taxon>
    </lineage>
</organism>
<dbReference type="InterPro" id="IPR050190">
    <property type="entry name" value="UPF0213_domain"/>
</dbReference>
<dbReference type="InterPro" id="IPR035901">
    <property type="entry name" value="GIY-YIG_endonuc_sf"/>
</dbReference>
<dbReference type="PANTHER" id="PTHR34477:SF1">
    <property type="entry name" value="UPF0213 PROTEIN YHBQ"/>
    <property type="match status" value="1"/>
</dbReference>
<dbReference type="PROSITE" id="PS50164">
    <property type="entry name" value="GIY_YIG"/>
    <property type="match status" value="1"/>
</dbReference>